<dbReference type="EMBL" id="REGN01000579">
    <property type="protein sequence ID" value="RNA40867.1"/>
    <property type="molecule type" value="Genomic_DNA"/>
</dbReference>
<organism evidence="1 2">
    <name type="scientific">Brachionus plicatilis</name>
    <name type="common">Marine rotifer</name>
    <name type="synonym">Brachionus muelleri</name>
    <dbReference type="NCBI Taxonomy" id="10195"/>
    <lineage>
        <taxon>Eukaryota</taxon>
        <taxon>Metazoa</taxon>
        <taxon>Spiralia</taxon>
        <taxon>Gnathifera</taxon>
        <taxon>Rotifera</taxon>
        <taxon>Eurotatoria</taxon>
        <taxon>Monogononta</taxon>
        <taxon>Pseudotrocha</taxon>
        <taxon>Ploima</taxon>
        <taxon>Brachionidae</taxon>
        <taxon>Brachionus</taxon>
    </lineage>
</organism>
<gene>
    <name evidence="1" type="ORF">BpHYR1_006248</name>
</gene>
<dbReference type="Proteomes" id="UP000276133">
    <property type="component" value="Unassembled WGS sequence"/>
</dbReference>
<dbReference type="OrthoDB" id="119028at2759"/>
<evidence type="ECO:0000313" key="2">
    <source>
        <dbReference type="Proteomes" id="UP000276133"/>
    </source>
</evidence>
<name>A0A3M7SYR8_BRAPC</name>
<sequence length="88" mass="10151">MVRIPPEGFEPSTFCLLHFLKRLIEPLHHQLDHNELKRVYGDELDPNALIGDAAAAITNGFEQVFPDKAYQRIVCWAHVIRNIDTRLD</sequence>
<evidence type="ECO:0008006" key="3">
    <source>
        <dbReference type="Google" id="ProtNLM"/>
    </source>
</evidence>
<protein>
    <recommendedName>
        <fullName evidence="3">MULE transposase domain-containing protein</fullName>
    </recommendedName>
</protein>
<keyword evidence="2" id="KW-1185">Reference proteome</keyword>
<accession>A0A3M7SYR8</accession>
<evidence type="ECO:0000313" key="1">
    <source>
        <dbReference type="EMBL" id="RNA40867.1"/>
    </source>
</evidence>
<comment type="caution">
    <text evidence="1">The sequence shown here is derived from an EMBL/GenBank/DDBJ whole genome shotgun (WGS) entry which is preliminary data.</text>
</comment>
<proteinExistence type="predicted"/>
<reference evidence="1 2" key="1">
    <citation type="journal article" date="2018" name="Sci. Rep.">
        <title>Genomic signatures of local adaptation to the degree of environmental predictability in rotifers.</title>
        <authorList>
            <person name="Franch-Gras L."/>
            <person name="Hahn C."/>
            <person name="Garcia-Roger E.M."/>
            <person name="Carmona M.J."/>
            <person name="Serra M."/>
            <person name="Gomez A."/>
        </authorList>
    </citation>
    <scope>NUCLEOTIDE SEQUENCE [LARGE SCALE GENOMIC DNA]</scope>
    <source>
        <strain evidence="1">HYR1</strain>
    </source>
</reference>
<dbReference type="AlphaFoldDB" id="A0A3M7SYR8"/>